<dbReference type="STRING" id="46835.A0A504X973"/>
<dbReference type="GO" id="GO:0032040">
    <property type="term" value="C:small-subunit processome"/>
    <property type="evidence" value="ECO:0007669"/>
    <property type="project" value="TreeGrafter"/>
</dbReference>
<dbReference type="InterPro" id="IPR012340">
    <property type="entry name" value="NA-bd_OB-fold"/>
</dbReference>
<dbReference type="Gene3D" id="2.40.50.140">
    <property type="entry name" value="Nucleic acid-binding proteins"/>
    <property type="match status" value="4"/>
</dbReference>
<gene>
    <name evidence="2" type="ORF">FGIG_00310</name>
</gene>
<dbReference type="Proteomes" id="UP000316759">
    <property type="component" value="Unassembled WGS sequence"/>
</dbReference>
<comment type="caution">
    <text evidence="2">The sequence shown here is derived from an EMBL/GenBank/DDBJ whole genome shotgun (WGS) entry which is preliminary data.</text>
</comment>
<name>A0A504X973_FASGI</name>
<proteinExistence type="predicted"/>
<dbReference type="EMBL" id="SUNJ01015694">
    <property type="protein sequence ID" value="TPP44135.1"/>
    <property type="molecule type" value="Genomic_DNA"/>
</dbReference>
<dbReference type="InterPro" id="IPR045209">
    <property type="entry name" value="Rrp5"/>
</dbReference>
<dbReference type="GO" id="GO:0003723">
    <property type="term" value="F:RNA binding"/>
    <property type="evidence" value="ECO:0007669"/>
    <property type="project" value="TreeGrafter"/>
</dbReference>
<feature type="domain" description="S1 motif" evidence="1">
    <location>
        <begin position="712"/>
        <end position="785"/>
    </location>
</feature>
<dbReference type="InterPro" id="IPR003029">
    <property type="entry name" value="S1_domain"/>
</dbReference>
<dbReference type="CDD" id="cd00164">
    <property type="entry name" value="S1_like"/>
    <property type="match status" value="1"/>
</dbReference>
<dbReference type="InterPro" id="IPR011990">
    <property type="entry name" value="TPR-like_helical_dom_sf"/>
</dbReference>
<sequence>MEADSLVLGRIKSVSKFYLELCLPHGRVGRVNIYDVSDKYTEILKELISSSDSNKNVASLDQLFKVGQFVRGCMKNNAFDAGGGDHAQSKGWVPTEVSLNPKLVNKGLLRKRISLNCWLVGAVVTEEDHGFTIDIGVSDMECFLPKSHVQGDVNLGQLITVAPISSDSMNFAAAKDVRVLTVSALREDIESVMNPLQSIHFCTLLPGVWLRGTINGKIKSTLVVKFCDYLISVSRAHYMGDNEDYAQNKEVVVCLLVVDPGTKQLTGSLLPHLLPPSCPEYVPSLSCDTISIGSKFPSAVVTRVDKRTVHVRLESEDGIQGVIRKTHVPEKLKCDNLKAKFSVGQKINCRVIDYDLLENVALATMKKKLLRLPYLSISEVSPGDKVNVEISRFTKTGIVVRVEERLNGLIPFLHLADMPIKNPNKKFTGGQKLVCRVLTVDKTSNKMILTAKRGLVEATCPIIGSKEMVEALTDAKFLRNLGDQLYAAFVAKICEHGLLLIGLNGMRAWLPKMESGLSEDDALEATYFRGQVLRVRILRRFKPSTDSTQKSELLVSLKLKESEETVQKDRTPQQKCSFSVGQIFDAKVHKVVKSGIIVDLLSATDPENGKSGLQTVGVGFLRFDQLTDHETNVPLLTNCLSNAKPGKRLELDGNTARQVVVICKTAKAVLVSAKSTLVRAAKECQQTVSDKTDGSVCNSTGFLREFSELRVGSQWFASVQNHVDYGIFVNFPSAIRGLAPVRLLSDTHIPPKVSMMDLFPPGATVIAKVVEVAPSEKRRCLVSLRMMDTYVAEEHYVNGAIQSLHSWMTEQEWISRSQNALSMYRIGDLVSFQITDSDALIAVGEACKQTQGQMASHSASRKNKNSWVSALVYRENAEGIECRPGELYSAVVTFVDFAASRLELALSSWLLNSINHRDDEEDSCTLRLGQKVSCVTVAVRQKDVAVVAFRGHAAGRFGLVPARRTFNDVIGGNAWVLGQRNQVTLRTSFKQQDPSPILYFCTLSIYDPVTAAVDSHTVRSKHGFALVESSAPHWSLAPGTELNGLRLNHIVGQIIFLEVPSSSNHLVFCRAINWDRTSKAVRSFLKHPPALGTEIDRTATVLLAASSDTGGRGTLHSRLPEVSFLEKTDVDVDDVVCGRLLRVSRDHWTLRLPGDTVGRLHVTAMVYAKYPQPIDLESSSAAHVIMHRGKTLGTNLAKNRLITCRVVDKVEHGDSQCIGQPSSPLYYVCTNPAVLNGGIKFWKDREPEFGRVTDAFVKTRSPHGLLVSITHMDDMMIPIGPTLCARLRKAQIGFRVGDHLLVRPLKIFENQLIGELVLEGELPGLDEGESQSVTTALIEHIALKTDQTRKRMVRIKQSLNSLKFIEMTPPGVKRDATGQLTAELPGGKKSRLAAVVDAVQSEDDAVSIAVKRRRSESSELFDPEIVERYADFMLPVEYDCSDTTEPVRQINVDDQTIDDADKLPQVDAATAEYRLHETEQRKAILAALTTAQPCLPEGLMRPSTTEEFELTVRNAPSNSACWTAYMTHILAGNSGPTALSEARTIAERGLRAIGSMPDLEPGEQEMQQARLLLFYLIMEAKELERCTQQKETHTLYHLGTDPALELNDQANRVSQVLSRLVNLDQAEFTRRAIETMADIGQFERAEDLARRLIKSCPLDVDRWLSLIKVRFRAGRVAAAREAQRNAVGIVRSSQLPRLLTSAARLEFEFGDVDRSLSLLREQLSAHPKQHLIYEELIKILFLAGKKSEARCVEEQAKERVKPHEYEAIHNLFQSELVKHSNV</sequence>
<feature type="domain" description="S1 motif" evidence="1">
    <location>
        <begin position="383"/>
        <end position="452"/>
    </location>
</feature>
<keyword evidence="3" id="KW-1185">Reference proteome</keyword>
<evidence type="ECO:0000259" key="1">
    <source>
        <dbReference type="PROSITE" id="PS50126"/>
    </source>
</evidence>
<dbReference type="OrthoDB" id="412781at2759"/>
<dbReference type="PANTHER" id="PTHR23270">
    <property type="entry name" value="PROGRAMMED CELL DEATH PROTEIN 11 PRE-RRNA PROCESSING PROTEIN RRP5"/>
    <property type="match status" value="1"/>
</dbReference>
<dbReference type="PANTHER" id="PTHR23270:SF10">
    <property type="entry name" value="PROTEIN RRP5 HOMOLOG"/>
    <property type="match status" value="1"/>
</dbReference>
<organism evidence="2 3">
    <name type="scientific">Fasciola gigantica</name>
    <name type="common">Giant liver fluke</name>
    <dbReference type="NCBI Taxonomy" id="46835"/>
    <lineage>
        <taxon>Eukaryota</taxon>
        <taxon>Metazoa</taxon>
        <taxon>Spiralia</taxon>
        <taxon>Lophotrochozoa</taxon>
        <taxon>Platyhelminthes</taxon>
        <taxon>Trematoda</taxon>
        <taxon>Digenea</taxon>
        <taxon>Plagiorchiida</taxon>
        <taxon>Echinostomata</taxon>
        <taxon>Echinostomatoidea</taxon>
        <taxon>Fasciolidae</taxon>
        <taxon>Fasciola</taxon>
    </lineage>
</organism>
<dbReference type="SUPFAM" id="SSF50249">
    <property type="entry name" value="Nucleic acid-binding proteins"/>
    <property type="match status" value="3"/>
</dbReference>
<protein>
    <recommendedName>
        <fullName evidence="1">S1 motif domain-containing protein</fullName>
    </recommendedName>
</protein>
<dbReference type="GO" id="GO:0006364">
    <property type="term" value="P:rRNA processing"/>
    <property type="evidence" value="ECO:0007669"/>
    <property type="project" value="InterPro"/>
</dbReference>
<evidence type="ECO:0000313" key="2">
    <source>
        <dbReference type="EMBL" id="TPP44135.1"/>
    </source>
</evidence>
<reference evidence="2 3" key="1">
    <citation type="submission" date="2019-04" db="EMBL/GenBank/DDBJ databases">
        <title>Annotation for the trematode Fasciola gigantica.</title>
        <authorList>
            <person name="Choi Y.-J."/>
        </authorList>
    </citation>
    <scope>NUCLEOTIDE SEQUENCE [LARGE SCALE GENOMIC DNA]</scope>
    <source>
        <strain evidence="2">Uganda_cow_1</strain>
    </source>
</reference>
<dbReference type="FunFam" id="2.40.50.140:FF:000103">
    <property type="entry name" value="protein RRP5 homolog"/>
    <property type="match status" value="1"/>
</dbReference>
<dbReference type="Gene3D" id="1.25.40.10">
    <property type="entry name" value="Tetratricopeptide repeat domain"/>
    <property type="match status" value="1"/>
</dbReference>
<dbReference type="PROSITE" id="PS50126">
    <property type="entry name" value="S1"/>
    <property type="match status" value="3"/>
</dbReference>
<dbReference type="Pfam" id="PF00575">
    <property type="entry name" value="S1"/>
    <property type="match status" value="1"/>
</dbReference>
<feature type="domain" description="S1 motif" evidence="1">
    <location>
        <begin position="293"/>
        <end position="366"/>
    </location>
</feature>
<accession>A0A504X973</accession>
<dbReference type="SMART" id="SM00316">
    <property type="entry name" value="S1"/>
    <property type="match status" value="6"/>
</dbReference>
<evidence type="ECO:0000313" key="3">
    <source>
        <dbReference type="Proteomes" id="UP000316759"/>
    </source>
</evidence>
<dbReference type="SUPFAM" id="SSF48452">
    <property type="entry name" value="TPR-like"/>
    <property type="match status" value="1"/>
</dbReference>